<gene>
    <name evidence="1" type="ORF">EZS28_020734</name>
</gene>
<comment type="caution">
    <text evidence="1">The sequence shown here is derived from an EMBL/GenBank/DDBJ whole genome shotgun (WGS) entry which is preliminary data.</text>
</comment>
<evidence type="ECO:0000313" key="2">
    <source>
        <dbReference type="Proteomes" id="UP000324800"/>
    </source>
</evidence>
<dbReference type="Proteomes" id="UP000324800">
    <property type="component" value="Unassembled WGS sequence"/>
</dbReference>
<name>A0A5J4VMY4_9EUKA</name>
<dbReference type="EMBL" id="SNRW01006098">
    <property type="protein sequence ID" value="KAA6383736.1"/>
    <property type="molecule type" value="Genomic_DNA"/>
</dbReference>
<protein>
    <submittedName>
        <fullName evidence="1">Uncharacterized protein</fullName>
    </submittedName>
</protein>
<evidence type="ECO:0000313" key="1">
    <source>
        <dbReference type="EMBL" id="KAA6383736.1"/>
    </source>
</evidence>
<reference evidence="1 2" key="1">
    <citation type="submission" date="2019-03" db="EMBL/GenBank/DDBJ databases">
        <title>Single cell metagenomics reveals metabolic interactions within the superorganism composed of flagellate Streblomastix strix and complex community of Bacteroidetes bacteria on its surface.</title>
        <authorList>
            <person name="Treitli S.C."/>
            <person name="Kolisko M."/>
            <person name="Husnik F."/>
            <person name="Keeling P."/>
            <person name="Hampl V."/>
        </authorList>
    </citation>
    <scope>NUCLEOTIDE SEQUENCE [LARGE SCALE GENOMIC DNA]</scope>
    <source>
        <strain evidence="1">ST1C</strain>
    </source>
</reference>
<proteinExistence type="predicted"/>
<dbReference type="AlphaFoldDB" id="A0A5J4VMY4"/>
<sequence length="135" mass="16042">MGRDLDNRETDKENREILDRNGRINSEILGTMGNYQHERLHPIKIYPPNERQPEYQQTTTLVKDNEILGNRRRSEGLQINLRRRIEKEHRNADKKRTNLMVQPEIHDEESEQKIEKDIGCESVEQIDCRLPLQNA</sequence>
<organism evidence="1 2">
    <name type="scientific">Streblomastix strix</name>
    <dbReference type="NCBI Taxonomy" id="222440"/>
    <lineage>
        <taxon>Eukaryota</taxon>
        <taxon>Metamonada</taxon>
        <taxon>Preaxostyla</taxon>
        <taxon>Oxymonadida</taxon>
        <taxon>Streblomastigidae</taxon>
        <taxon>Streblomastix</taxon>
    </lineage>
</organism>
<accession>A0A5J4VMY4</accession>